<sequence>MTTSEPRPPTAAPNGPTGPDGPDGPDGPVVRTASGAVRGRHEAGLAVFRGIPFAEPPVGEARFAAPRRARPWDGVREAYAFGPPPPQDPGFVQGRTAPAVPAGDDWLTVNVWTPHPDPAAHRPVMVWLYGGAYRLGHSGSPGYDARRIARDGDLVVVTLNYRVGMEGFAHIEGAPANRGLLDQVAALEWVRENITAFGGDPGQVTVFGESAGAGSVAALLAMDRAAGLFHRAIAQSVPGTYFSDALARDIGTALAAEAGLRPTVADLSAVDPAKLTAAGQSLGARMSRYTDRWGQAAPTATPYAPVVDGDVLPATPWQALAAGAARDVDLLTGHNRDEFRLFLALGGRLGQITDDQATAALRMYAPGPDGERAYRAAFPGASAGELYERVQTDWLFAMPTLRLAEARLAGGGRAHVYELTWPAPGSGGALGACHGLDIPLLFGTFEADLGILLFAGAEPTEEARALSSRFRASWTAFARTGDPGWPAYDGRRRPVQVLDAAPTVAPYPEEAARRLWEGYDFAPLPLL</sequence>
<comment type="similarity">
    <text evidence="1 3">Belongs to the type-B carboxylesterase/lipase family.</text>
</comment>
<dbReference type="Gene3D" id="3.40.50.1820">
    <property type="entry name" value="alpha/beta hydrolase"/>
    <property type="match status" value="1"/>
</dbReference>
<dbReference type="InterPro" id="IPR002018">
    <property type="entry name" value="CarbesteraseB"/>
</dbReference>
<dbReference type="PROSITE" id="PS00122">
    <property type="entry name" value="CARBOXYLESTERASE_B_1"/>
    <property type="match status" value="1"/>
</dbReference>
<dbReference type="AlphaFoldDB" id="A0A561TI16"/>
<feature type="region of interest" description="Disordered" evidence="4">
    <location>
        <begin position="1"/>
        <end position="37"/>
    </location>
</feature>
<dbReference type="Proteomes" id="UP000316603">
    <property type="component" value="Unassembled WGS sequence"/>
</dbReference>
<evidence type="ECO:0000256" key="3">
    <source>
        <dbReference type="RuleBase" id="RU361235"/>
    </source>
</evidence>
<dbReference type="SUPFAM" id="SSF53474">
    <property type="entry name" value="alpha/beta-Hydrolases"/>
    <property type="match status" value="1"/>
</dbReference>
<protein>
    <recommendedName>
        <fullName evidence="3">Carboxylic ester hydrolase</fullName>
        <ecNumber evidence="3">3.1.1.-</ecNumber>
    </recommendedName>
</protein>
<feature type="domain" description="Carboxylesterase type B" evidence="5">
    <location>
        <begin position="27"/>
        <end position="484"/>
    </location>
</feature>
<accession>A0A561TI16</accession>
<proteinExistence type="inferred from homology"/>
<evidence type="ECO:0000256" key="4">
    <source>
        <dbReference type="SAM" id="MobiDB-lite"/>
    </source>
</evidence>
<dbReference type="PANTHER" id="PTHR43918">
    <property type="entry name" value="ACETYLCHOLINESTERASE"/>
    <property type="match status" value="1"/>
</dbReference>
<feature type="compositionally biased region" description="Pro residues" evidence="4">
    <location>
        <begin position="1"/>
        <end position="11"/>
    </location>
</feature>
<reference evidence="6 7" key="1">
    <citation type="submission" date="2019-06" db="EMBL/GenBank/DDBJ databases">
        <title>Sequencing the genomes of 1000 actinobacteria strains.</title>
        <authorList>
            <person name="Klenk H.-P."/>
        </authorList>
    </citation>
    <scope>NUCLEOTIDE SEQUENCE [LARGE SCALE GENOMIC DNA]</scope>
    <source>
        <strain evidence="6 7">DSM 41695</strain>
    </source>
</reference>
<dbReference type="OrthoDB" id="3199405at2"/>
<comment type="caution">
    <text evidence="6">The sequence shown here is derived from an EMBL/GenBank/DDBJ whole genome shotgun (WGS) entry which is preliminary data.</text>
</comment>
<dbReference type="InterPro" id="IPR029058">
    <property type="entry name" value="AB_hydrolase_fold"/>
</dbReference>
<dbReference type="EC" id="3.1.1.-" evidence="3"/>
<gene>
    <name evidence="6" type="ORF">FHX78_113760</name>
</gene>
<name>A0A561TI16_9ACTN</name>
<evidence type="ECO:0000259" key="5">
    <source>
        <dbReference type="Pfam" id="PF00135"/>
    </source>
</evidence>
<organism evidence="6 7">
    <name type="scientific">Streptomyces capillispiralis</name>
    <dbReference type="NCBI Taxonomy" id="68182"/>
    <lineage>
        <taxon>Bacteria</taxon>
        <taxon>Bacillati</taxon>
        <taxon>Actinomycetota</taxon>
        <taxon>Actinomycetes</taxon>
        <taxon>Kitasatosporales</taxon>
        <taxon>Streptomycetaceae</taxon>
        <taxon>Streptomyces</taxon>
    </lineage>
</organism>
<evidence type="ECO:0000256" key="1">
    <source>
        <dbReference type="ARBA" id="ARBA00005964"/>
    </source>
</evidence>
<keyword evidence="7" id="KW-1185">Reference proteome</keyword>
<dbReference type="InterPro" id="IPR050654">
    <property type="entry name" value="AChE-related_enzymes"/>
</dbReference>
<evidence type="ECO:0000313" key="6">
    <source>
        <dbReference type="EMBL" id="TWF86769.1"/>
    </source>
</evidence>
<dbReference type="PANTHER" id="PTHR43918:SF4">
    <property type="entry name" value="CARBOXYLIC ESTER HYDROLASE"/>
    <property type="match status" value="1"/>
</dbReference>
<dbReference type="GO" id="GO:0052689">
    <property type="term" value="F:carboxylic ester hydrolase activity"/>
    <property type="evidence" value="ECO:0007669"/>
    <property type="project" value="TreeGrafter"/>
</dbReference>
<dbReference type="InterPro" id="IPR019826">
    <property type="entry name" value="Carboxylesterase_B_AS"/>
</dbReference>
<dbReference type="RefSeq" id="WP_145868601.1">
    <property type="nucleotide sequence ID" value="NZ_BNCE01000002.1"/>
</dbReference>
<keyword evidence="2 3" id="KW-0378">Hydrolase</keyword>
<dbReference type="EMBL" id="VIWV01000001">
    <property type="protein sequence ID" value="TWF86769.1"/>
    <property type="molecule type" value="Genomic_DNA"/>
</dbReference>
<evidence type="ECO:0000313" key="7">
    <source>
        <dbReference type="Proteomes" id="UP000316603"/>
    </source>
</evidence>
<evidence type="ECO:0000256" key="2">
    <source>
        <dbReference type="ARBA" id="ARBA00022801"/>
    </source>
</evidence>
<dbReference type="Pfam" id="PF00135">
    <property type="entry name" value="COesterase"/>
    <property type="match status" value="1"/>
</dbReference>